<evidence type="ECO:0000313" key="7">
    <source>
        <dbReference type="EMBL" id="QBF83840.1"/>
    </source>
</evidence>
<dbReference type="GO" id="GO:0046983">
    <property type="term" value="F:protein dimerization activity"/>
    <property type="evidence" value="ECO:0007669"/>
    <property type="project" value="InterPro"/>
</dbReference>
<dbReference type="SUPFAM" id="SSF56281">
    <property type="entry name" value="Metallo-hydrolase/oxidoreductase"/>
    <property type="match status" value="1"/>
</dbReference>
<dbReference type="InterPro" id="IPR036866">
    <property type="entry name" value="RibonucZ/Hydroxyglut_hydro"/>
</dbReference>
<dbReference type="InterPro" id="IPR052195">
    <property type="entry name" value="Bact_Alkyl/Aryl-Sulfatase"/>
</dbReference>
<dbReference type="Gene3D" id="3.60.15.30">
    <property type="entry name" value="Metallo-beta-lactamase domain"/>
    <property type="match status" value="1"/>
</dbReference>
<dbReference type="RefSeq" id="WP_130601355.1">
    <property type="nucleotide sequence ID" value="NZ_CP036200.1"/>
</dbReference>
<feature type="domain" description="Metallo-beta-lactamase" evidence="6">
    <location>
        <begin position="153"/>
        <end position="376"/>
    </location>
</feature>
<dbReference type="GO" id="GO:0018909">
    <property type="term" value="P:dodecyl sulfate metabolic process"/>
    <property type="evidence" value="ECO:0007669"/>
    <property type="project" value="InterPro"/>
</dbReference>
<evidence type="ECO:0000256" key="5">
    <source>
        <dbReference type="SAM" id="SignalP"/>
    </source>
</evidence>
<dbReference type="GO" id="GO:0046872">
    <property type="term" value="F:metal ion binding"/>
    <property type="evidence" value="ECO:0007669"/>
    <property type="project" value="UniProtKB-KW"/>
</dbReference>
<evidence type="ECO:0000313" key="8">
    <source>
        <dbReference type="Proteomes" id="UP000291106"/>
    </source>
</evidence>
<dbReference type="Pfam" id="PF14863">
    <property type="entry name" value="Alkyl_sulf_dimr"/>
    <property type="match status" value="1"/>
</dbReference>
<keyword evidence="3" id="KW-0862">Zinc</keyword>
<dbReference type="CDD" id="cd07710">
    <property type="entry name" value="arylsulfatase_Sdsa1-like_MBL-fold"/>
    <property type="match status" value="1"/>
</dbReference>
<dbReference type="Pfam" id="PF00753">
    <property type="entry name" value="Lactamase_B"/>
    <property type="match status" value="1"/>
</dbReference>
<dbReference type="GO" id="GO:0018741">
    <property type="term" value="F:linear primary-alkylsulfatase activity"/>
    <property type="evidence" value="ECO:0007669"/>
    <property type="project" value="InterPro"/>
</dbReference>
<gene>
    <name evidence="7" type="ORF">EXU30_15000</name>
</gene>
<dbReference type="OrthoDB" id="9815874at2"/>
<dbReference type="KEGG" id="smai:EXU30_15000"/>
<dbReference type="Gene3D" id="1.25.40.880">
    <property type="entry name" value="Alkyl sulfatase, dimerisation domain"/>
    <property type="match status" value="1"/>
</dbReference>
<protein>
    <submittedName>
        <fullName evidence="7">MBL fold metallo-hydrolase</fullName>
    </submittedName>
</protein>
<evidence type="ECO:0000259" key="6">
    <source>
        <dbReference type="SMART" id="SM00849"/>
    </source>
</evidence>
<dbReference type="SUPFAM" id="SSF55718">
    <property type="entry name" value="SCP-like"/>
    <property type="match status" value="1"/>
</dbReference>
<keyword evidence="8" id="KW-1185">Reference proteome</keyword>
<evidence type="ECO:0000256" key="3">
    <source>
        <dbReference type="ARBA" id="ARBA00022833"/>
    </source>
</evidence>
<evidence type="ECO:0000256" key="2">
    <source>
        <dbReference type="ARBA" id="ARBA00022801"/>
    </source>
</evidence>
<comment type="similarity">
    <text evidence="4">Belongs to the metallo-beta-lactamase superfamily. Type III sulfatase family.</text>
</comment>
<name>A0A411PK98_9GAMM</name>
<dbReference type="Proteomes" id="UP000291106">
    <property type="component" value="Chromosome"/>
</dbReference>
<dbReference type="InterPro" id="IPR029229">
    <property type="entry name" value="Alkyl_sulf_C"/>
</dbReference>
<dbReference type="InterPro" id="IPR038536">
    <property type="entry name" value="Alkyl/aryl-sulf_dimr_sf"/>
</dbReference>
<dbReference type="InterPro" id="IPR044097">
    <property type="entry name" value="Bds1/SdsA1_MBL-fold"/>
</dbReference>
<dbReference type="Pfam" id="PF14864">
    <property type="entry name" value="Alkyl_sulf_C"/>
    <property type="match status" value="1"/>
</dbReference>
<dbReference type="InterPro" id="IPR029228">
    <property type="entry name" value="Alkyl_sulf_dimr"/>
</dbReference>
<dbReference type="GO" id="GO:0030288">
    <property type="term" value="C:outer membrane-bounded periplasmic space"/>
    <property type="evidence" value="ECO:0007669"/>
    <property type="project" value="TreeGrafter"/>
</dbReference>
<dbReference type="EMBL" id="CP036200">
    <property type="protein sequence ID" value="QBF83840.1"/>
    <property type="molecule type" value="Genomic_DNA"/>
</dbReference>
<sequence length="707" mass="78291">MNKSIIALTVLTAFSGMVSAAQHQHAGHHAHHEDEHLCELEHFTPDQLRNMDGKPATLPTIKANKQVAKTLNYADTQAFEDTNRGLIAVLDSASGKIIRDKFTDFIDVTPEAAVDYPDSVNPSLWRQAVANQAANGLYEVIPGEVYQVRGVDLASATFIRGETGWIVYDVLTTKESMAAALNFFLSEVPEGGDLKVVAMLYSHSHGDHFGGSRAVYEHNPDVKVYGSRNITKEIVDENVLAGNAMSRRVTYQYGNSLGRHAHGIVDAALAKGVANGELSYVLPHKEMNWDNEYEVHTIDGVEMHFVDASGTEAASEMVTYIPKHKALWTGELTYQGMHNIYTLRGAKVRDSLKWSKKINEMLMLWGHEAEYLFGSHSAPIWENDNIQEYLKMQRDAYGFTHNQTLRLANNGMVMQDIGDAIYTVMPESIQQSWHTNGYHGSYSHNARAVYNMYLGYFDMNPSNLNPLPVAAEAQKFVEYMGGCEAVTEKAKADFIKGEYRFVATAMDKVVNVCPDNQQARSLLADTYEQLGYQAESAGWRNVYLTGAQETRVGIQPGSIKAASADVLANMGIDNLLDYIAVKVDSTVAQHTPFTMNIEVTDTKAFYVTEMANGNFNNFEWSKYADELANTPKPKADATLRIEHGDVAKILMGQVTLEQLLKAGKASIVGDASVLAKLQAAQVEFDDKFEIVPQPAKGQEVDAELYLK</sequence>
<reference evidence="7 8" key="1">
    <citation type="submission" date="2019-02" db="EMBL/GenBank/DDBJ databases">
        <title>Shewanella sp. D4-2 isolated from Dokdo Island.</title>
        <authorList>
            <person name="Baek K."/>
        </authorList>
    </citation>
    <scope>NUCLEOTIDE SEQUENCE [LARGE SCALE GENOMIC DNA]</scope>
    <source>
        <strain evidence="7 8">D4-2</strain>
    </source>
</reference>
<evidence type="ECO:0000256" key="4">
    <source>
        <dbReference type="ARBA" id="ARBA00033751"/>
    </source>
</evidence>
<dbReference type="InterPro" id="IPR001279">
    <property type="entry name" value="Metallo-B-lactamas"/>
</dbReference>
<feature type="chain" id="PRO_5019511416" evidence="5">
    <location>
        <begin position="21"/>
        <end position="707"/>
    </location>
</feature>
<dbReference type="Gene3D" id="3.30.1050.10">
    <property type="entry name" value="SCP2 sterol-binding domain"/>
    <property type="match status" value="1"/>
</dbReference>
<keyword evidence="5" id="KW-0732">Signal</keyword>
<dbReference type="PANTHER" id="PTHR43223:SF1">
    <property type="entry name" value="ALKYL_ARYL-SULFATASE BDS1"/>
    <property type="match status" value="1"/>
</dbReference>
<dbReference type="AlphaFoldDB" id="A0A411PK98"/>
<dbReference type="PANTHER" id="PTHR43223">
    <property type="entry name" value="ALKYL/ARYL-SULFATASE"/>
    <property type="match status" value="1"/>
</dbReference>
<dbReference type="SMART" id="SM00849">
    <property type="entry name" value="Lactamase_B"/>
    <property type="match status" value="1"/>
</dbReference>
<accession>A0A411PK98</accession>
<dbReference type="InterPro" id="IPR036527">
    <property type="entry name" value="SCP2_sterol-bd_dom_sf"/>
</dbReference>
<keyword evidence="2 7" id="KW-0378">Hydrolase</keyword>
<feature type="signal peptide" evidence="5">
    <location>
        <begin position="1"/>
        <end position="20"/>
    </location>
</feature>
<keyword evidence="1" id="KW-0479">Metal-binding</keyword>
<proteinExistence type="inferred from homology"/>
<evidence type="ECO:0000256" key="1">
    <source>
        <dbReference type="ARBA" id="ARBA00022723"/>
    </source>
</evidence>
<organism evidence="7 8">
    <name type="scientific">Shewanella maritima</name>
    <dbReference type="NCBI Taxonomy" id="2520507"/>
    <lineage>
        <taxon>Bacteria</taxon>
        <taxon>Pseudomonadati</taxon>
        <taxon>Pseudomonadota</taxon>
        <taxon>Gammaproteobacteria</taxon>
        <taxon>Alteromonadales</taxon>
        <taxon>Shewanellaceae</taxon>
        <taxon>Shewanella</taxon>
    </lineage>
</organism>